<accession>A0A852ZUI9</accession>
<evidence type="ECO:0000313" key="4">
    <source>
        <dbReference type="EMBL" id="NYH92650.1"/>
    </source>
</evidence>
<feature type="transmembrane region" description="Helical" evidence="1">
    <location>
        <begin position="140"/>
        <end position="166"/>
    </location>
</feature>
<dbReference type="Pfam" id="PF13828">
    <property type="entry name" value="DUF4190"/>
    <property type="match status" value="1"/>
</dbReference>
<comment type="caution">
    <text evidence="4">The sequence shown here is derived from an EMBL/GenBank/DDBJ whole genome shotgun (WGS) entry which is preliminary data.</text>
</comment>
<feature type="domain" description="DUF4190" evidence="3">
    <location>
        <begin position="96"/>
        <end position="156"/>
    </location>
</feature>
<keyword evidence="1" id="KW-0812">Transmembrane</keyword>
<evidence type="ECO:0000313" key="5">
    <source>
        <dbReference type="Proteomes" id="UP000579605"/>
    </source>
</evidence>
<dbReference type="InterPro" id="IPR012551">
    <property type="entry name" value="DUF1707_SHOCT-like"/>
</dbReference>
<evidence type="ECO:0000259" key="2">
    <source>
        <dbReference type="Pfam" id="PF08044"/>
    </source>
</evidence>
<keyword evidence="1" id="KW-0472">Membrane</keyword>
<organism evidence="4 5">
    <name type="scientific">Actinopolymorpha rutila</name>
    <dbReference type="NCBI Taxonomy" id="446787"/>
    <lineage>
        <taxon>Bacteria</taxon>
        <taxon>Bacillati</taxon>
        <taxon>Actinomycetota</taxon>
        <taxon>Actinomycetes</taxon>
        <taxon>Propionibacteriales</taxon>
        <taxon>Actinopolymorphaceae</taxon>
        <taxon>Actinopolymorpha</taxon>
    </lineage>
</organism>
<protein>
    <recommendedName>
        <fullName evidence="6">DUF4190 domain-containing protein</fullName>
    </recommendedName>
</protein>
<evidence type="ECO:0000256" key="1">
    <source>
        <dbReference type="SAM" id="Phobius"/>
    </source>
</evidence>
<evidence type="ECO:0008006" key="6">
    <source>
        <dbReference type="Google" id="ProtNLM"/>
    </source>
</evidence>
<feature type="transmembrane region" description="Helical" evidence="1">
    <location>
        <begin position="101"/>
        <end position="120"/>
    </location>
</feature>
<dbReference type="PANTHER" id="PTHR40763">
    <property type="entry name" value="MEMBRANE PROTEIN-RELATED"/>
    <property type="match status" value="1"/>
</dbReference>
<reference evidence="4 5" key="1">
    <citation type="submission" date="2020-07" db="EMBL/GenBank/DDBJ databases">
        <title>Sequencing the genomes of 1000 actinobacteria strains.</title>
        <authorList>
            <person name="Klenk H.-P."/>
        </authorList>
    </citation>
    <scope>NUCLEOTIDE SEQUENCE [LARGE SCALE GENOMIC DNA]</scope>
    <source>
        <strain evidence="4 5">DSM 18448</strain>
    </source>
</reference>
<keyword evidence="1" id="KW-1133">Transmembrane helix</keyword>
<keyword evidence="5" id="KW-1185">Reference proteome</keyword>
<feature type="domain" description="DUF1707" evidence="2">
    <location>
        <begin position="7"/>
        <end position="59"/>
    </location>
</feature>
<dbReference type="AlphaFoldDB" id="A0A852ZUI9"/>
<dbReference type="PANTHER" id="PTHR40763:SF4">
    <property type="entry name" value="DUF1707 DOMAIN-CONTAINING PROTEIN"/>
    <property type="match status" value="1"/>
</dbReference>
<dbReference type="Proteomes" id="UP000579605">
    <property type="component" value="Unassembled WGS sequence"/>
</dbReference>
<dbReference type="Pfam" id="PF08044">
    <property type="entry name" value="DUF1707"/>
    <property type="match status" value="1"/>
</dbReference>
<dbReference type="RefSeq" id="WP_179790044.1">
    <property type="nucleotide sequence ID" value="NZ_BAAARR010000021.1"/>
</dbReference>
<proteinExistence type="predicted"/>
<dbReference type="EMBL" id="JACBZH010000001">
    <property type="protein sequence ID" value="NYH92650.1"/>
    <property type="molecule type" value="Genomic_DNA"/>
</dbReference>
<sequence>MNHWHTMRASDADRERAADILKAAFAEGRLNPTEHRTRLDAVMRSQTYGEIQRQVADLPAGPAPFMPPSFDAANQALQANPWGTNAIVPTRRTEPLAKASLIMGAVAPLTCGLSAIPAIVTGHLALGRIANSGDEGRGMAIGGLVLGYLQAVGGTLFILAGIIAGLGH</sequence>
<evidence type="ECO:0000259" key="3">
    <source>
        <dbReference type="Pfam" id="PF13828"/>
    </source>
</evidence>
<dbReference type="InterPro" id="IPR025241">
    <property type="entry name" value="DUF4190"/>
</dbReference>
<name>A0A852ZUI9_9ACTN</name>
<gene>
    <name evidence="4" type="ORF">F4554_005288</name>
</gene>